<evidence type="ECO:0000313" key="3">
    <source>
        <dbReference type="Proteomes" id="UP000000483"/>
    </source>
</evidence>
<evidence type="ECO:0000256" key="1">
    <source>
        <dbReference type="SAM" id="Phobius"/>
    </source>
</evidence>
<accession>F2NJV1</accession>
<name>F2NJV1_DESAR</name>
<proteinExistence type="predicted"/>
<dbReference type="EMBL" id="CP002629">
    <property type="protein sequence ID" value="AEB09895.1"/>
    <property type="molecule type" value="Genomic_DNA"/>
</dbReference>
<sequence length="37" mass="4257">MLTQGFFWFLLICEIAAIGLLLVAIVSKVRGIWKNYE</sequence>
<reference evidence="3" key="2">
    <citation type="submission" date="2011-03" db="EMBL/GenBank/DDBJ databases">
        <title>The complete genome of Desulfobacca acetoxidans DSM 11109.</title>
        <authorList>
            <consortium name="US DOE Joint Genome Institute (JGI-PGF)"/>
            <person name="Lucas S."/>
            <person name="Copeland A."/>
            <person name="Lapidus A."/>
            <person name="Bruce D."/>
            <person name="Goodwin L."/>
            <person name="Pitluck S."/>
            <person name="Peters L."/>
            <person name="Kyrpides N."/>
            <person name="Mavromatis K."/>
            <person name="Ivanova N."/>
            <person name="Ovchinnikova G."/>
            <person name="Teshima H."/>
            <person name="Detter J.C."/>
            <person name="Han C."/>
            <person name="Land M."/>
            <person name="Hauser L."/>
            <person name="Markowitz V."/>
            <person name="Cheng J.-F."/>
            <person name="Hugenholtz P."/>
            <person name="Woyke T."/>
            <person name="Wu D."/>
            <person name="Spring S."/>
            <person name="Schueler E."/>
            <person name="Brambilla E."/>
            <person name="Klenk H.-P."/>
            <person name="Eisen J.A."/>
        </authorList>
    </citation>
    <scope>NUCLEOTIDE SEQUENCE [LARGE SCALE GENOMIC DNA]</scope>
    <source>
        <strain evidence="3">ATCC 700848 / DSM 11109 / ASRB2</strain>
    </source>
</reference>
<gene>
    <name evidence="2" type="ordered locus">Desac_2066</name>
</gene>
<organism evidence="2 3">
    <name type="scientific">Desulfobacca acetoxidans (strain ATCC 700848 / DSM 11109 / ASRB2)</name>
    <dbReference type="NCBI Taxonomy" id="880072"/>
    <lineage>
        <taxon>Bacteria</taxon>
        <taxon>Pseudomonadati</taxon>
        <taxon>Thermodesulfobacteriota</taxon>
        <taxon>Desulfobaccia</taxon>
        <taxon>Desulfobaccales</taxon>
        <taxon>Desulfobaccaceae</taxon>
        <taxon>Desulfobacca</taxon>
    </lineage>
</organism>
<dbReference type="KEGG" id="dao:Desac_2066"/>
<keyword evidence="3" id="KW-1185">Reference proteome</keyword>
<reference evidence="2 3" key="1">
    <citation type="journal article" date="2011" name="Stand. Genomic Sci.">
        <title>Complete genome sequence of the acetate-degrading sulfate reducer Desulfobacca acetoxidans type strain (ASRB2).</title>
        <authorList>
            <person name="Goker M."/>
            <person name="Teshima H."/>
            <person name="Lapidus A."/>
            <person name="Nolan M."/>
            <person name="Lucas S."/>
            <person name="Hammon N."/>
            <person name="Deshpande S."/>
            <person name="Cheng J.F."/>
            <person name="Tapia R."/>
            <person name="Han C."/>
            <person name="Goodwin L."/>
            <person name="Pitluck S."/>
            <person name="Huntemann M."/>
            <person name="Liolios K."/>
            <person name="Ivanova N."/>
            <person name="Pagani I."/>
            <person name="Mavromatis K."/>
            <person name="Ovchinikova G."/>
            <person name="Pati A."/>
            <person name="Chen A."/>
            <person name="Palaniappan K."/>
            <person name="Land M."/>
            <person name="Hauser L."/>
            <person name="Brambilla E.M."/>
            <person name="Rohde M."/>
            <person name="Spring S."/>
            <person name="Detter J.C."/>
            <person name="Woyke T."/>
            <person name="Bristow J."/>
            <person name="Eisen J.A."/>
            <person name="Markowitz V."/>
            <person name="Hugenholtz P."/>
            <person name="Kyrpides N.C."/>
            <person name="Klenk H.P."/>
        </authorList>
    </citation>
    <scope>NUCLEOTIDE SEQUENCE [LARGE SCALE GENOMIC DNA]</scope>
    <source>
        <strain evidence="3">ATCC 700848 / DSM 11109 / ASRB2</strain>
    </source>
</reference>
<keyword evidence="1" id="KW-1133">Transmembrane helix</keyword>
<evidence type="ECO:0000313" key="2">
    <source>
        <dbReference type="EMBL" id="AEB09895.1"/>
    </source>
</evidence>
<dbReference type="Proteomes" id="UP000000483">
    <property type="component" value="Chromosome"/>
</dbReference>
<keyword evidence="1" id="KW-0812">Transmembrane</keyword>
<feature type="transmembrane region" description="Helical" evidence="1">
    <location>
        <begin position="6"/>
        <end position="26"/>
    </location>
</feature>
<protein>
    <submittedName>
        <fullName evidence="2">Uncharacterized protein</fullName>
    </submittedName>
</protein>
<dbReference type="AlphaFoldDB" id="F2NJV1"/>
<keyword evidence="1" id="KW-0472">Membrane</keyword>
<dbReference type="HOGENOM" id="CLU_3342882_0_0_7"/>